<dbReference type="RefSeq" id="WP_015903905.1">
    <property type="nucleotide sequence ID" value="NC_012108.1"/>
</dbReference>
<proteinExistence type="predicted"/>
<dbReference type="Pfam" id="PF07592">
    <property type="entry name" value="DDE_Tnp_ISAZ013"/>
    <property type="match status" value="1"/>
</dbReference>
<name>C0QCQ0_DESAH</name>
<dbReference type="EMBL" id="CP001087">
    <property type="protein sequence ID" value="ACN15127.1"/>
    <property type="molecule type" value="Genomic_DNA"/>
</dbReference>
<evidence type="ECO:0000313" key="2">
    <source>
        <dbReference type="Proteomes" id="UP000000442"/>
    </source>
</evidence>
<gene>
    <name evidence="1" type="ordered locus">HRM2_20260</name>
</gene>
<dbReference type="KEGG" id="dat:HRM2_20260"/>
<organism evidence="1 2">
    <name type="scientific">Desulforapulum autotrophicum (strain ATCC 43914 / DSM 3382 / VKM B-1955 / HRM2)</name>
    <name type="common">Desulfobacterium autotrophicum</name>
    <dbReference type="NCBI Taxonomy" id="177437"/>
    <lineage>
        <taxon>Bacteria</taxon>
        <taxon>Pseudomonadati</taxon>
        <taxon>Thermodesulfobacteriota</taxon>
        <taxon>Desulfobacteria</taxon>
        <taxon>Desulfobacterales</taxon>
        <taxon>Desulfobacteraceae</taxon>
        <taxon>Desulforapulum</taxon>
    </lineage>
</organism>
<evidence type="ECO:0000313" key="1">
    <source>
        <dbReference type="EMBL" id="ACN15127.1"/>
    </source>
</evidence>
<dbReference type="Gene3D" id="3.30.420.10">
    <property type="entry name" value="Ribonuclease H-like superfamily/Ribonuclease H"/>
    <property type="match status" value="1"/>
</dbReference>
<sequence length="160" mass="18564">MYFTKSFITPDFMIDVLENLWLSLKDRFDPHTIVVNLDNGPENNSHRSQWIKRLIEFAKSNSVSISLAYYPPYHSKYNPIEIIWGALEKHWNGEIFDSVDKVLGLCRTMLWRGKTPVVKMIHGSYAKGVTLTKKAMAKLEQFLIRIPGIEKWAVDITGYE</sequence>
<dbReference type="AlphaFoldDB" id="C0QCQ0"/>
<dbReference type="InterPro" id="IPR011518">
    <property type="entry name" value="Transposase_36"/>
</dbReference>
<dbReference type="GO" id="GO:0003676">
    <property type="term" value="F:nucleic acid binding"/>
    <property type="evidence" value="ECO:0007669"/>
    <property type="project" value="InterPro"/>
</dbReference>
<keyword evidence="2" id="KW-1185">Reference proteome</keyword>
<dbReference type="OrthoDB" id="9781031at2"/>
<dbReference type="HOGENOM" id="CLU_064709_1_0_7"/>
<dbReference type="eggNOG" id="COG3335">
    <property type="taxonomic scope" value="Bacteria"/>
</dbReference>
<reference evidence="1 2" key="1">
    <citation type="journal article" date="2009" name="Environ. Microbiol.">
        <title>Genome sequence of Desulfobacterium autotrophicum HRM2, a marine sulfate reducer oxidizing organic carbon completely to carbon dioxide.</title>
        <authorList>
            <person name="Strittmatter A.W."/>
            <person name="Liesegang H."/>
            <person name="Rabus R."/>
            <person name="Decker I."/>
            <person name="Amann J."/>
            <person name="Andres S."/>
            <person name="Henne A."/>
            <person name="Fricke W.F."/>
            <person name="Martinez-Arias R."/>
            <person name="Bartels D."/>
            <person name="Goesmann A."/>
            <person name="Krause L."/>
            <person name="Puehler A."/>
            <person name="Klenk H.P."/>
            <person name="Richter M."/>
            <person name="Schuler M."/>
            <person name="Gloeckner F.O."/>
            <person name="Meyerdierks A."/>
            <person name="Gottschalk G."/>
            <person name="Amann R."/>
        </authorList>
    </citation>
    <scope>NUCLEOTIDE SEQUENCE [LARGE SCALE GENOMIC DNA]</scope>
    <source>
        <strain evidence="2">ATCC 43914 / DSM 3382 / HRM2</strain>
    </source>
</reference>
<protein>
    <submittedName>
        <fullName evidence="1">Transposase</fullName>
    </submittedName>
</protein>
<dbReference type="Proteomes" id="UP000000442">
    <property type="component" value="Chromosome"/>
</dbReference>
<accession>C0QCQ0</accession>
<dbReference type="InterPro" id="IPR036397">
    <property type="entry name" value="RNaseH_sf"/>
</dbReference>
<dbReference type="STRING" id="177437.HRM2_20260"/>